<keyword evidence="4" id="KW-0233">DNA recombination</keyword>
<dbReference type="InterPro" id="IPR010998">
    <property type="entry name" value="Integrase_recombinase_N"/>
</dbReference>
<dbReference type="Proteomes" id="UP000261079">
    <property type="component" value="Unassembled WGS sequence"/>
</dbReference>
<dbReference type="SUPFAM" id="SSF56349">
    <property type="entry name" value="DNA breaking-rejoining enzymes"/>
    <property type="match status" value="1"/>
</dbReference>
<keyword evidence="3" id="KW-0238">DNA-binding</keyword>
<dbReference type="InterPro" id="IPR011010">
    <property type="entry name" value="DNA_brk_join_enz"/>
</dbReference>
<dbReference type="Gene3D" id="1.10.443.10">
    <property type="entry name" value="Intergrase catalytic core"/>
    <property type="match status" value="1"/>
</dbReference>
<comment type="similarity">
    <text evidence="1">Belongs to the 'phage' integrase family.</text>
</comment>
<dbReference type="EMBL" id="QVEZ01000002">
    <property type="protein sequence ID" value="RGC06567.1"/>
    <property type="molecule type" value="Genomic_DNA"/>
</dbReference>
<gene>
    <name evidence="6" type="ORF">DW905_04675</name>
</gene>
<accession>A0A3E2V7N5</accession>
<dbReference type="Gene3D" id="1.10.150.130">
    <property type="match status" value="1"/>
</dbReference>
<dbReference type="InterPro" id="IPR002104">
    <property type="entry name" value="Integrase_catalytic"/>
</dbReference>
<proteinExistence type="inferred from homology"/>
<dbReference type="GO" id="GO:0015074">
    <property type="term" value="P:DNA integration"/>
    <property type="evidence" value="ECO:0007669"/>
    <property type="project" value="UniProtKB-KW"/>
</dbReference>
<evidence type="ECO:0000256" key="1">
    <source>
        <dbReference type="ARBA" id="ARBA00008857"/>
    </source>
</evidence>
<evidence type="ECO:0000256" key="2">
    <source>
        <dbReference type="ARBA" id="ARBA00022908"/>
    </source>
</evidence>
<dbReference type="Pfam" id="PF00589">
    <property type="entry name" value="Phage_integrase"/>
    <property type="match status" value="1"/>
</dbReference>
<dbReference type="PROSITE" id="PS51898">
    <property type="entry name" value="TYR_RECOMBINASE"/>
    <property type="match status" value="1"/>
</dbReference>
<feature type="domain" description="Tyr recombinase" evidence="5">
    <location>
        <begin position="225"/>
        <end position="406"/>
    </location>
</feature>
<evidence type="ECO:0000313" key="6">
    <source>
        <dbReference type="EMBL" id="RGC06567.1"/>
    </source>
</evidence>
<dbReference type="GO" id="GO:0006310">
    <property type="term" value="P:DNA recombination"/>
    <property type="evidence" value="ECO:0007669"/>
    <property type="project" value="UniProtKB-KW"/>
</dbReference>
<evidence type="ECO:0000256" key="4">
    <source>
        <dbReference type="ARBA" id="ARBA00023172"/>
    </source>
</evidence>
<dbReference type="InterPro" id="IPR013762">
    <property type="entry name" value="Integrase-like_cat_sf"/>
</dbReference>
<dbReference type="PANTHER" id="PTHR30629">
    <property type="entry name" value="PROPHAGE INTEGRASE"/>
    <property type="match status" value="1"/>
</dbReference>
<evidence type="ECO:0000259" key="5">
    <source>
        <dbReference type="PROSITE" id="PS51898"/>
    </source>
</evidence>
<dbReference type="AlphaFoldDB" id="A0A3E2V7N5"/>
<sequence length="408" mass="46895">MLITCPECNLQASDKAISCPHCGYPLRAEPSQTVVAPKTRKHNRRRRLPNGFGQITEIKNGNLRKPFRVMVTVGKNEEGRPICKSLRPQAYFATYNEAYQALLDFRRNPFDLGNSVTLKDLYERWYETRVGKVSRFTLARYRTSWDYSSSIQNKRVCEIRISDLRNCIENGVILYAGKERHPENNAKDSIKTLYNNLFDYAVACGIIDKNPARQFTIDSGYVRKPNSHIPYSDEEIEILWNSLDKSPIVDMILIQCYSGWRPGELCDLLVANVDLEHRTFTGGKKTKAGTNRTVPIHSRIYDLIQARYEKALKINSPYLFNHMSKGKNAHTNYASFEARLLVTVKELNLNPAHTGHDGRVHFVTSAKKAEVDEYALKRIIGHYISDLTERVYTARSTDWLQKEIQKIP</sequence>
<dbReference type="GO" id="GO:0003677">
    <property type="term" value="F:DNA binding"/>
    <property type="evidence" value="ECO:0007669"/>
    <property type="project" value="UniProtKB-KW"/>
</dbReference>
<reference evidence="6 7" key="1">
    <citation type="submission" date="2018-08" db="EMBL/GenBank/DDBJ databases">
        <title>A genome reference for cultivated species of the human gut microbiota.</title>
        <authorList>
            <person name="Zou Y."/>
            <person name="Xue W."/>
            <person name="Luo G."/>
        </authorList>
    </citation>
    <scope>NUCLEOTIDE SEQUENCE [LARGE SCALE GENOMIC DNA]</scope>
    <source>
        <strain evidence="6 7">AM42-11AC</strain>
    </source>
</reference>
<dbReference type="PANTHER" id="PTHR30629:SF2">
    <property type="entry name" value="PROPHAGE INTEGRASE INTS-RELATED"/>
    <property type="match status" value="1"/>
</dbReference>
<evidence type="ECO:0000256" key="3">
    <source>
        <dbReference type="ARBA" id="ARBA00023125"/>
    </source>
</evidence>
<keyword evidence="2" id="KW-0229">DNA integration</keyword>
<comment type="caution">
    <text evidence="6">The sequence shown here is derived from an EMBL/GenBank/DDBJ whole genome shotgun (WGS) entry which is preliminary data.</text>
</comment>
<dbReference type="RefSeq" id="WP_117535312.1">
    <property type="nucleotide sequence ID" value="NZ_QVEZ01000002.1"/>
</dbReference>
<dbReference type="InterPro" id="IPR050808">
    <property type="entry name" value="Phage_Integrase"/>
</dbReference>
<protein>
    <submittedName>
        <fullName evidence="6">Integrase</fullName>
    </submittedName>
</protein>
<evidence type="ECO:0000313" key="7">
    <source>
        <dbReference type="Proteomes" id="UP000261079"/>
    </source>
</evidence>
<organism evidence="6 7">
    <name type="scientific">Faecalibacterium prausnitzii</name>
    <dbReference type="NCBI Taxonomy" id="853"/>
    <lineage>
        <taxon>Bacteria</taxon>
        <taxon>Bacillati</taxon>
        <taxon>Bacillota</taxon>
        <taxon>Clostridia</taxon>
        <taxon>Eubacteriales</taxon>
        <taxon>Oscillospiraceae</taxon>
        <taxon>Faecalibacterium</taxon>
    </lineage>
</organism>
<name>A0A3E2V7N5_9FIRM</name>